<feature type="compositionally biased region" description="Basic and acidic residues" evidence="1">
    <location>
        <begin position="620"/>
        <end position="629"/>
    </location>
</feature>
<comment type="caution">
    <text evidence="2">The sequence shown here is derived from an EMBL/GenBank/DDBJ whole genome shotgun (WGS) entry which is preliminary data.</text>
</comment>
<feature type="region of interest" description="Disordered" evidence="1">
    <location>
        <begin position="876"/>
        <end position="896"/>
    </location>
</feature>
<feature type="region of interest" description="Disordered" evidence="1">
    <location>
        <begin position="300"/>
        <end position="331"/>
    </location>
</feature>
<dbReference type="KEGG" id="loi:92359789"/>
<gene>
    <name evidence="2" type="ORF">LSCM4_03861</name>
</gene>
<feature type="compositionally biased region" description="Low complexity" evidence="1">
    <location>
        <begin position="508"/>
        <end position="525"/>
    </location>
</feature>
<feature type="region of interest" description="Disordered" evidence="1">
    <location>
        <begin position="459"/>
        <end position="653"/>
    </location>
</feature>
<evidence type="ECO:0000313" key="2">
    <source>
        <dbReference type="EMBL" id="KAG5474686.1"/>
    </source>
</evidence>
<dbReference type="EMBL" id="JAFHLR010000028">
    <property type="protein sequence ID" value="KAG5474686.1"/>
    <property type="molecule type" value="Genomic_DNA"/>
</dbReference>
<feature type="compositionally biased region" description="Polar residues" evidence="1">
    <location>
        <begin position="765"/>
        <end position="775"/>
    </location>
</feature>
<name>A0A836HBK1_9TRYP</name>
<feature type="region of interest" description="Disordered" evidence="1">
    <location>
        <begin position="84"/>
        <end position="103"/>
    </location>
</feature>
<feature type="region of interest" description="Disordered" evidence="1">
    <location>
        <begin position="724"/>
        <end position="750"/>
    </location>
</feature>
<organism evidence="2 3">
    <name type="scientific">Leishmania orientalis</name>
    <dbReference type="NCBI Taxonomy" id="2249476"/>
    <lineage>
        <taxon>Eukaryota</taxon>
        <taxon>Discoba</taxon>
        <taxon>Euglenozoa</taxon>
        <taxon>Kinetoplastea</taxon>
        <taxon>Metakinetoplastina</taxon>
        <taxon>Trypanosomatida</taxon>
        <taxon>Trypanosomatidae</taxon>
        <taxon>Leishmaniinae</taxon>
        <taxon>Leishmania</taxon>
    </lineage>
</organism>
<feature type="region of interest" description="Disordered" evidence="1">
    <location>
        <begin position="765"/>
        <end position="796"/>
    </location>
</feature>
<dbReference type="GeneID" id="92359789"/>
<feature type="region of interest" description="Disordered" evidence="1">
    <location>
        <begin position="825"/>
        <end position="844"/>
    </location>
</feature>
<feature type="compositionally biased region" description="Basic and acidic residues" evidence="1">
    <location>
        <begin position="1127"/>
        <end position="1137"/>
    </location>
</feature>
<reference evidence="3" key="2">
    <citation type="journal article" date="2021" name="Sci. Data">
        <title>Chromosome-scale genome sequencing, assembly and annotation of six genomes from subfamily Leishmaniinae.</title>
        <authorList>
            <person name="Almutairi H."/>
            <person name="Urbaniak M.D."/>
            <person name="Bates M.D."/>
            <person name="Jariyapan N."/>
            <person name="Kwakye-Nuako G."/>
            <person name="Thomaz Soccol V."/>
            <person name="Al-Salem W.S."/>
            <person name="Dillon R.J."/>
            <person name="Bates P.A."/>
            <person name="Gatherer D."/>
        </authorList>
    </citation>
    <scope>NUCLEOTIDE SEQUENCE [LARGE SCALE GENOMIC DNA]</scope>
</reference>
<evidence type="ECO:0000313" key="3">
    <source>
        <dbReference type="Proteomes" id="UP000674143"/>
    </source>
</evidence>
<feature type="compositionally biased region" description="Basic and acidic residues" evidence="1">
    <location>
        <begin position="1198"/>
        <end position="1236"/>
    </location>
</feature>
<keyword evidence="3" id="KW-1185">Reference proteome</keyword>
<feature type="region of interest" description="Disordered" evidence="1">
    <location>
        <begin position="1"/>
        <end position="31"/>
    </location>
</feature>
<feature type="region of interest" description="Disordered" evidence="1">
    <location>
        <begin position="1183"/>
        <end position="1241"/>
    </location>
</feature>
<feature type="compositionally biased region" description="Low complexity" evidence="1">
    <location>
        <begin position="639"/>
        <end position="653"/>
    </location>
</feature>
<feature type="compositionally biased region" description="Low complexity" evidence="1">
    <location>
        <begin position="733"/>
        <end position="744"/>
    </location>
</feature>
<reference evidence="3" key="1">
    <citation type="journal article" date="2021" name="Microbiol. Resour. Announc.">
        <title>LGAAP: Leishmaniinae Genome Assembly and Annotation Pipeline.</title>
        <authorList>
            <person name="Almutairi H."/>
            <person name="Urbaniak M.D."/>
            <person name="Bates M.D."/>
            <person name="Jariyapan N."/>
            <person name="Kwakye-Nuako G."/>
            <person name="Thomaz-Soccol V."/>
            <person name="Al-Salem W.S."/>
            <person name="Dillon R.J."/>
            <person name="Bates P.A."/>
            <person name="Gatherer D."/>
        </authorList>
    </citation>
    <scope>NUCLEOTIDE SEQUENCE [LARGE SCALE GENOMIC DNA]</scope>
</reference>
<protein>
    <submittedName>
        <fullName evidence="2">Uncharacterized protein</fullName>
    </submittedName>
</protein>
<feature type="compositionally biased region" description="Low complexity" evidence="1">
    <location>
        <begin position="776"/>
        <end position="796"/>
    </location>
</feature>
<evidence type="ECO:0000256" key="1">
    <source>
        <dbReference type="SAM" id="MobiDB-lite"/>
    </source>
</evidence>
<dbReference type="RefSeq" id="XP_067061792.1">
    <property type="nucleotide sequence ID" value="XM_067205855.1"/>
</dbReference>
<feature type="compositionally biased region" description="Low complexity" evidence="1">
    <location>
        <begin position="690"/>
        <end position="703"/>
    </location>
</feature>
<feature type="compositionally biased region" description="Basic and acidic residues" evidence="1">
    <location>
        <begin position="91"/>
        <end position="103"/>
    </location>
</feature>
<feature type="compositionally biased region" description="Low complexity" evidence="1">
    <location>
        <begin position="825"/>
        <end position="843"/>
    </location>
</feature>
<feature type="region of interest" description="Disordered" evidence="1">
    <location>
        <begin position="1125"/>
        <end position="1155"/>
    </location>
</feature>
<proteinExistence type="predicted"/>
<feature type="region of interest" description="Disordered" evidence="1">
    <location>
        <begin position="685"/>
        <end position="707"/>
    </location>
</feature>
<feature type="compositionally biased region" description="Polar residues" evidence="1">
    <location>
        <begin position="1183"/>
        <end position="1193"/>
    </location>
</feature>
<dbReference type="Proteomes" id="UP000674143">
    <property type="component" value="Unassembled WGS sequence"/>
</dbReference>
<sequence>MSFSFPSPARHSKSRRESYKPEKYSTTPSAQASSTRVAAFILSPGNALQNAWTMEVRHASQVTEDDAGDDRDFVASLSITEHLNGSCDGNQEARRREGPRKPAEDFKEWLAAAEEQRGGLATAPQTDLSLWFHNERLAAKTPFAAVVPCPAPLHLEKTQQSVSAVIDSFAFQTFFVQTLPMGAKLSDVAQAFVKRPAHLPGELPYPRAEQRGVCAYTAVPCHGGSDVIKLVKRSLALQDAVRDVPCLLLNDYCPLAPLCLRCLVAGRCVAAEVACDEVYAPLFCIHTDIAGAAADGADGRWTAGRSSDTSAAVPRRLPTTATGKDGESTGERTASDVLAYGLQAYVKQAIGHSLGCRSYTVVLMAEVKGFDTRVLGPQADDPPFWPAWTHRPLHRKPSPFEENGLRFHILSLEYADPGPFEAFAPEELCAIGDYVVEREKVGTVLPPVLRFLDGHEAQRAAARRSGSPASVSGHRSRVEPSPGDEGNGKASHHTSASSHKPTDVACEASSTSNRATSTAATCSSAGPQRRYAHRRQGDEVRPLKPAAAEAAAALPNVQPHRPPRPPSTSSSSAAPVAESTISAPPAASMPRSVPSSEAGKRDRRPSSIKAPTSSLAHKAGNSEREDMHATKMSSSFRDSGSNANSGSSRASRTRLPLRLSSLRLPACATVVAPVAGAEAVECFPPRHSDPSVTSSRSSVHSPSHYAQPSPLARLQESIAVGSLVSQTTPTGPARSALSTRTASAYPSRLPERRLSTAAVSLSTGCRGSVPQSVSHSNAAATTCSARSSPSPSSMLSEMGATCVSEAAGAALLRASDVSDRAGSQAASAASTTKSSRRSTVTSSHCITADRDSVAAAQLVLEQTTTAEDFASIAPVRSSKHGTHPAYSEPQFSTPLHKAKKFARASQVAEKGMSTAQALPEDVDHDVDEKPAARRGVIQLLSQVREPQQCNGKGYACNEAEGGRCYSVHHRDKELKGHPINEVHEAEENALLGFSSMPPSISQRSTITTMTCSQPRRLSISVLSLRPSDADGAEREVSSVFTHMMEQGGKEVRAACTSSCAQSKAAAEGADMASYRSSATSSRFATSSFYADTNAEAPTQEAAAAEGAHSAEEAGGGVISETVASAGGHKDVHAEDGAGKAATSSSEDEDKAHEDATNADDAALARVHAKSCYEQPARALLDLATSTRSKSRSSIPRVEGADDTRRPAAELECCDTRQPDPEGSARDKGDEEAHSASHSDYIGHTLGHTDLRILYSTDFESCTSTAASAVSSEILGRRQRLGRLALDGNQRPPSHAPSCAHMVGIASARHERDAGFTNVPFRMATPVPVGEKSASPAVASASDSCSACETSSETSSFLSSWAPSKMNLRLPLPYLPCSVDSALN</sequence>
<accession>A0A836HBK1</accession>
<feature type="compositionally biased region" description="Low complexity" evidence="1">
    <location>
        <begin position="459"/>
        <end position="470"/>
    </location>
</feature>